<organism evidence="2 3">
    <name type="scientific">Neogobius melanostomus</name>
    <name type="common">round goby</name>
    <dbReference type="NCBI Taxonomy" id="47308"/>
    <lineage>
        <taxon>Eukaryota</taxon>
        <taxon>Metazoa</taxon>
        <taxon>Chordata</taxon>
        <taxon>Craniata</taxon>
        <taxon>Vertebrata</taxon>
        <taxon>Euteleostomi</taxon>
        <taxon>Actinopterygii</taxon>
        <taxon>Neopterygii</taxon>
        <taxon>Teleostei</taxon>
        <taxon>Neoteleostei</taxon>
        <taxon>Acanthomorphata</taxon>
        <taxon>Gobiaria</taxon>
        <taxon>Gobiiformes</taxon>
        <taxon>Gobioidei</taxon>
        <taxon>Gobiidae</taxon>
        <taxon>Benthophilinae</taxon>
        <taxon>Neogobiini</taxon>
        <taxon>Neogobius</taxon>
    </lineage>
</organism>
<dbReference type="Ensembl" id="ENSNMLT00000023808.1">
    <property type="protein sequence ID" value="ENSNMLP00000021225.1"/>
    <property type="gene ID" value="ENSNMLG00000013804.1"/>
</dbReference>
<protein>
    <recommendedName>
        <fullName evidence="1">SGNH hydrolase-type esterase domain-containing protein</fullName>
    </recommendedName>
</protein>
<dbReference type="Proteomes" id="UP000694523">
    <property type="component" value="Unplaced"/>
</dbReference>
<reference evidence="2" key="2">
    <citation type="submission" date="2025-09" db="UniProtKB">
        <authorList>
            <consortium name="Ensembl"/>
        </authorList>
    </citation>
    <scope>IDENTIFICATION</scope>
</reference>
<dbReference type="AlphaFoldDB" id="A0A8C6TJZ2"/>
<evidence type="ECO:0000313" key="2">
    <source>
        <dbReference type="Ensembl" id="ENSNMLP00000021225.1"/>
    </source>
</evidence>
<dbReference type="Gene3D" id="3.40.50.12690">
    <property type="match status" value="1"/>
</dbReference>
<evidence type="ECO:0000259" key="1">
    <source>
        <dbReference type="Pfam" id="PF13472"/>
    </source>
</evidence>
<evidence type="ECO:0000313" key="3">
    <source>
        <dbReference type="Proteomes" id="UP000694523"/>
    </source>
</evidence>
<sequence length="169" mass="19397">MVRTDRVKKFRDSIIRYCRFLNSKTHCLPGATVRKLLDKLPDILQAAPATITTIIIHVGTNDTSLHQSEITKIEFRLLFDFLSRCGKTVLISGPLPALGRGDVRFSRIQALHSWLKYFSSTYNYGYIDNITLFWFRSSCYNSDGLHINPLGNRILTANIVYAIHSHKMY</sequence>
<dbReference type="Gene3D" id="3.40.50.12700">
    <property type="match status" value="1"/>
</dbReference>
<keyword evidence="3" id="KW-1185">Reference proteome</keyword>
<accession>A0A8C6TJZ2</accession>
<proteinExistence type="predicted"/>
<dbReference type="SUPFAM" id="SSF52266">
    <property type="entry name" value="SGNH hydrolase"/>
    <property type="match status" value="1"/>
</dbReference>
<name>A0A8C6TJZ2_9GOBI</name>
<dbReference type="InterPro" id="IPR013830">
    <property type="entry name" value="SGNH_hydro"/>
</dbReference>
<reference evidence="2" key="1">
    <citation type="submission" date="2025-08" db="UniProtKB">
        <authorList>
            <consortium name="Ensembl"/>
        </authorList>
    </citation>
    <scope>IDENTIFICATION</scope>
</reference>
<feature type="domain" description="SGNH hydrolase-type esterase" evidence="1">
    <location>
        <begin position="28"/>
        <end position="154"/>
    </location>
</feature>
<dbReference type="Pfam" id="PF13472">
    <property type="entry name" value="Lipase_GDSL_2"/>
    <property type="match status" value="1"/>
</dbReference>